<reference evidence="4 5" key="1">
    <citation type="submission" date="2023-11" db="EMBL/GenBank/DDBJ databases">
        <title>Coraliomargarita sp. nov., isolated from marine algae.</title>
        <authorList>
            <person name="Lee J.K."/>
            <person name="Baek J.H."/>
            <person name="Kim J.M."/>
            <person name="Choi D.G."/>
            <person name="Jeon C.O."/>
        </authorList>
    </citation>
    <scope>NUCLEOTIDE SEQUENCE [LARGE SCALE GENOMIC DNA]</scope>
    <source>
        <strain evidence="4 5">J2-16</strain>
    </source>
</reference>
<evidence type="ECO:0000259" key="3">
    <source>
        <dbReference type="Pfam" id="PF13336"/>
    </source>
</evidence>
<name>A0ABZ0RML2_9BACT</name>
<dbReference type="InterPro" id="IPR037171">
    <property type="entry name" value="NagB/RpiA_transferase-like"/>
</dbReference>
<evidence type="ECO:0000313" key="5">
    <source>
        <dbReference type="Proteomes" id="UP001324993"/>
    </source>
</evidence>
<dbReference type="InterPro" id="IPR003702">
    <property type="entry name" value="ActCoA_hydro_N"/>
</dbReference>
<dbReference type="GO" id="GO:0016787">
    <property type="term" value="F:hydrolase activity"/>
    <property type="evidence" value="ECO:0007669"/>
    <property type="project" value="UniProtKB-KW"/>
</dbReference>
<dbReference type="Gene3D" id="3.40.1080.10">
    <property type="entry name" value="Glutaconate Coenzyme A-transferase"/>
    <property type="match status" value="1"/>
</dbReference>
<feature type="domain" description="Acetyl-CoA hydrolase/transferase C-terminal" evidence="3">
    <location>
        <begin position="319"/>
        <end position="463"/>
    </location>
</feature>
<dbReference type="NCBIfam" id="TIGR03458">
    <property type="entry name" value="YgfH_subfam"/>
    <property type="match status" value="1"/>
</dbReference>
<dbReference type="Pfam" id="PF02550">
    <property type="entry name" value="AcetylCoA_hydro"/>
    <property type="match status" value="1"/>
</dbReference>
<keyword evidence="4" id="KW-0378">Hydrolase</keyword>
<dbReference type="InterPro" id="IPR038460">
    <property type="entry name" value="AcetylCoA_hyd_C_sf"/>
</dbReference>
<dbReference type="InterPro" id="IPR026888">
    <property type="entry name" value="AcetylCoA_hyd_C"/>
</dbReference>
<dbReference type="RefSeq" id="WP_319833520.1">
    <property type="nucleotide sequence ID" value="NZ_CP138858.1"/>
</dbReference>
<comment type="similarity">
    <text evidence="1">Belongs to the acetyl-CoA hydrolase/transferase family.</text>
</comment>
<dbReference type="SUPFAM" id="SSF100950">
    <property type="entry name" value="NagB/RpiA/CoA transferase-like"/>
    <property type="match status" value="2"/>
</dbReference>
<evidence type="ECO:0000256" key="1">
    <source>
        <dbReference type="ARBA" id="ARBA00009632"/>
    </source>
</evidence>
<dbReference type="InterPro" id="IPR046433">
    <property type="entry name" value="ActCoA_hydro"/>
</dbReference>
<dbReference type="Proteomes" id="UP001324993">
    <property type="component" value="Chromosome"/>
</dbReference>
<dbReference type="Gene3D" id="3.30.750.70">
    <property type="entry name" value="4-hydroxybutyrate coenzyme like domains"/>
    <property type="match status" value="1"/>
</dbReference>
<evidence type="ECO:0000259" key="2">
    <source>
        <dbReference type="Pfam" id="PF02550"/>
    </source>
</evidence>
<organism evidence="4 5">
    <name type="scientific">Coraliomargarita algicola</name>
    <dbReference type="NCBI Taxonomy" id="3092156"/>
    <lineage>
        <taxon>Bacteria</taxon>
        <taxon>Pseudomonadati</taxon>
        <taxon>Verrucomicrobiota</taxon>
        <taxon>Opitutia</taxon>
        <taxon>Puniceicoccales</taxon>
        <taxon>Coraliomargaritaceae</taxon>
        <taxon>Coraliomargarita</taxon>
    </lineage>
</organism>
<proteinExistence type="inferred from homology"/>
<dbReference type="InterPro" id="IPR017821">
    <property type="entry name" value="Succinate_CoA_transferase"/>
</dbReference>
<sequence length="503" mass="54520">MPTVSTYPIITAAEAADLINNRDIIGFSGFTPAGAAKDIPTAIAARAKQEHEAGRDFKIGVVTGASTGDSLDGELARANAVLFRTPYQSCKDLRAQINKGETCFYDMHLSMLPQAARYGFLGKIKFAVVEAAAVSDEGEIVLTTSVGASNTFCNVADKILIELNEAHPAGLEGLHDIYEPLDPPHRREVPIYSCSDRCGSPVLKVDPAKIVGIVKTNRPDEVGGFKETDEVTKKIGENVATFLADELKAGRIPKEFLPIQSGVGNIANAVLGALGANPNIPPFEMYSEVIQDSVIGLMRSGDIKFGSATSLTVSPPVLKEVYEDLEFFKQRMVLRPQEISNHPEVVRRIGVISINTAIEADIWGNINSTHVMGNNLMNGIGGSGDFTRNAYISIFTCPSVAKGGAISTIVPMVAHLDHSEHSVQVLITDQGIADLRGKDPAERAREIVDKCAHPDYHDQLHAYFDDVKDGHTPQTLRTAFAMHEAFMEKKDMRGVDWSSKYSK</sequence>
<dbReference type="EMBL" id="CP138858">
    <property type="protein sequence ID" value="WPJ96663.1"/>
    <property type="molecule type" value="Genomic_DNA"/>
</dbReference>
<accession>A0ABZ0RML2</accession>
<keyword evidence="5" id="KW-1185">Reference proteome</keyword>
<dbReference type="Pfam" id="PF13336">
    <property type="entry name" value="AcetylCoA_hyd_C"/>
    <property type="match status" value="1"/>
</dbReference>
<evidence type="ECO:0000313" key="4">
    <source>
        <dbReference type="EMBL" id="WPJ96663.1"/>
    </source>
</evidence>
<dbReference type="Gene3D" id="3.40.1080.20">
    <property type="entry name" value="Acetyl-CoA hydrolase/transferase C-terminal domain"/>
    <property type="match status" value="1"/>
</dbReference>
<feature type="domain" description="Acetyl-CoA hydrolase/transferase N-terminal" evidence="2">
    <location>
        <begin position="10"/>
        <end position="214"/>
    </location>
</feature>
<dbReference type="PANTHER" id="PTHR43609:SF1">
    <property type="entry name" value="ACETYL-COA HYDROLASE"/>
    <property type="match status" value="1"/>
</dbReference>
<gene>
    <name evidence="4" type="ORF">SH580_02965</name>
</gene>
<protein>
    <submittedName>
        <fullName evidence="4">Acetyl-CoA hydrolase/transferase family protein</fullName>
    </submittedName>
</protein>
<dbReference type="PANTHER" id="PTHR43609">
    <property type="entry name" value="ACETYL-COA HYDROLASE"/>
    <property type="match status" value="1"/>
</dbReference>